<evidence type="ECO:0000256" key="1">
    <source>
        <dbReference type="SAM" id="MobiDB-lite"/>
    </source>
</evidence>
<accession>A0A9P5BN08</accession>
<organism evidence="2 3">
    <name type="scientific">Colletotrichum siamense</name>
    <name type="common">Anthracnose fungus</name>
    <dbReference type="NCBI Taxonomy" id="690259"/>
    <lineage>
        <taxon>Eukaryota</taxon>
        <taxon>Fungi</taxon>
        <taxon>Dikarya</taxon>
        <taxon>Ascomycota</taxon>
        <taxon>Pezizomycotina</taxon>
        <taxon>Sordariomycetes</taxon>
        <taxon>Hypocreomycetidae</taxon>
        <taxon>Glomerellales</taxon>
        <taxon>Glomerellaceae</taxon>
        <taxon>Colletotrichum</taxon>
        <taxon>Colletotrichum gloeosporioides species complex</taxon>
    </lineage>
</organism>
<dbReference type="EMBL" id="QPMT01000072">
    <property type="protein sequence ID" value="KAF4845153.1"/>
    <property type="molecule type" value="Genomic_DNA"/>
</dbReference>
<sequence>MLRQSASSRPAGISTRPTTCPTRTQGPSAAPSLPGFCPALLLLASVLATLFPEQAS</sequence>
<feature type="region of interest" description="Disordered" evidence="1">
    <location>
        <begin position="1"/>
        <end position="29"/>
    </location>
</feature>
<dbReference type="Proteomes" id="UP000711996">
    <property type="component" value="Unassembled WGS sequence"/>
</dbReference>
<comment type="caution">
    <text evidence="2">The sequence shown here is derived from an EMBL/GenBank/DDBJ whole genome shotgun (WGS) entry which is preliminary data.</text>
</comment>
<feature type="compositionally biased region" description="Polar residues" evidence="1">
    <location>
        <begin position="15"/>
        <end position="27"/>
    </location>
</feature>
<gene>
    <name evidence="2" type="ORF">CGCSCA2_v013686</name>
</gene>
<proteinExistence type="predicted"/>
<evidence type="ECO:0000313" key="2">
    <source>
        <dbReference type="EMBL" id="KAF4845153.1"/>
    </source>
</evidence>
<protein>
    <submittedName>
        <fullName evidence="2">Uncharacterized protein</fullName>
    </submittedName>
</protein>
<evidence type="ECO:0000313" key="3">
    <source>
        <dbReference type="Proteomes" id="UP000711996"/>
    </source>
</evidence>
<dbReference type="AlphaFoldDB" id="A0A9P5BN08"/>
<reference evidence="2" key="1">
    <citation type="submission" date="2019-06" db="EMBL/GenBank/DDBJ databases">
        <authorList>
            <person name="Gan P."/>
            <person name="Shirasu K."/>
        </authorList>
    </citation>
    <scope>NUCLEOTIDE SEQUENCE [LARGE SCALE GENOMIC DNA]</scope>
    <source>
        <strain evidence="2">CAD2</strain>
    </source>
</reference>
<keyword evidence="3" id="KW-1185">Reference proteome</keyword>
<name>A0A9P5BN08_COLSI</name>